<feature type="domain" description="CBS" evidence="6">
    <location>
        <begin position="208"/>
        <end position="272"/>
    </location>
</feature>
<dbReference type="Pfam" id="PF00990">
    <property type="entry name" value="GGDEF"/>
    <property type="match status" value="1"/>
</dbReference>
<evidence type="ECO:0000259" key="3">
    <source>
        <dbReference type="PROSITE" id="PS50113"/>
    </source>
</evidence>
<dbReference type="EC" id="3.1.4.52" evidence="7"/>
<evidence type="ECO:0000259" key="6">
    <source>
        <dbReference type="PROSITE" id="PS51371"/>
    </source>
</evidence>
<dbReference type="SMART" id="SM00086">
    <property type="entry name" value="PAC"/>
    <property type="match status" value="2"/>
</dbReference>
<evidence type="ECO:0000259" key="2">
    <source>
        <dbReference type="PROSITE" id="PS50112"/>
    </source>
</evidence>
<dbReference type="NCBIfam" id="TIGR00229">
    <property type="entry name" value="sensory_box"/>
    <property type="match status" value="2"/>
</dbReference>
<comment type="caution">
    <text evidence="7">The sequence shown here is derived from an EMBL/GenBank/DDBJ whole genome shotgun (WGS) entry which is preliminary data.</text>
</comment>
<dbReference type="SMART" id="SM00267">
    <property type="entry name" value="GGDEF"/>
    <property type="match status" value="1"/>
</dbReference>
<dbReference type="SUPFAM" id="SSF54631">
    <property type="entry name" value="CBS-domain pair"/>
    <property type="match status" value="2"/>
</dbReference>
<dbReference type="Gene3D" id="3.20.20.450">
    <property type="entry name" value="EAL domain"/>
    <property type="match status" value="1"/>
</dbReference>
<gene>
    <name evidence="7" type="primary">pdeB_2</name>
    <name evidence="7" type="ORF">E5S67_01975</name>
</gene>
<feature type="domain" description="EAL" evidence="4">
    <location>
        <begin position="819"/>
        <end position="1105"/>
    </location>
</feature>
<dbReference type="RefSeq" id="WP_172186868.1">
    <property type="nucleotide sequence ID" value="NZ_CAWPPK010000201.1"/>
</dbReference>
<dbReference type="PANTHER" id="PTHR44757">
    <property type="entry name" value="DIGUANYLATE CYCLASE DGCP"/>
    <property type="match status" value="1"/>
</dbReference>
<reference evidence="7 8" key="1">
    <citation type="journal article" date="2020" name="Sci. Rep.">
        <title>A novel cyanobacterial geosmin producer, revising GeoA distribution and dispersion patterns in Bacteria.</title>
        <authorList>
            <person name="Churro C."/>
            <person name="Semedo-Aguiar A.P."/>
            <person name="Silva A.D."/>
            <person name="Pereira-Leal J.B."/>
            <person name="Leite R.B."/>
        </authorList>
    </citation>
    <scope>NUCLEOTIDE SEQUENCE [LARGE SCALE GENOMIC DNA]</scope>
    <source>
        <strain evidence="7 8">IPMA8</strain>
    </source>
</reference>
<dbReference type="Proteomes" id="UP000702425">
    <property type="component" value="Unassembled WGS sequence"/>
</dbReference>
<protein>
    <submittedName>
        <fullName evidence="7">Cyclic di-GMP phosphodiesterase PdeB</fullName>
        <ecNumber evidence="7">3.1.4.52</ecNumber>
    </submittedName>
</protein>
<dbReference type="SUPFAM" id="SSF141868">
    <property type="entry name" value="EAL domain-like"/>
    <property type="match status" value="1"/>
</dbReference>
<feature type="domain" description="CBS" evidence="6">
    <location>
        <begin position="140"/>
        <end position="201"/>
    </location>
</feature>
<dbReference type="SMART" id="SM00116">
    <property type="entry name" value="CBS"/>
    <property type="match status" value="3"/>
</dbReference>
<dbReference type="NCBIfam" id="TIGR00254">
    <property type="entry name" value="GGDEF"/>
    <property type="match status" value="1"/>
</dbReference>
<dbReference type="SMART" id="SM00091">
    <property type="entry name" value="PAS"/>
    <property type="match status" value="2"/>
</dbReference>
<dbReference type="SMART" id="SM00052">
    <property type="entry name" value="EAL"/>
    <property type="match status" value="1"/>
</dbReference>
<dbReference type="Pfam" id="PF00989">
    <property type="entry name" value="PAS"/>
    <property type="match status" value="1"/>
</dbReference>
<dbReference type="InterPro" id="IPR000014">
    <property type="entry name" value="PAS"/>
</dbReference>
<dbReference type="CDD" id="cd04620">
    <property type="entry name" value="CBS_two-component_sensor_histidine_kinase_repeat1"/>
    <property type="match status" value="1"/>
</dbReference>
<keyword evidence="1" id="KW-0129">CBS domain</keyword>
<dbReference type="CDD" id="cd00130">
    <property type="entry name" value="PAS"/>
    <property type="match status" value="2"/>
</dbReference>
<dbReference type="Gene3D" id="3.10.580.10">
    <property type="entry name" value="CBS-domain"/>
    <property type="match status" value="2"/>
</dbReference>
<dbReference type="PANTHER" id="PTHR44757:SF4">
    <property type="entry name" value="DIGUANYLATE CYCLASE DGCE-RELATED"/>
    <property type="match status" value="1"/>
</dbReference>
<evidence type="ECO:0000256" key="1">
    <source>
        <dbReference type="PROSITE-ProRule" id="PRU00703"/>
    </source>
</evidence>
<dbReference type="PROSITE" id="PS50887">
    <property type="entry name" value="GGDEF"/>
    <property type="match status" value="1"/>
</dbReference>
<feature type="domain" description="CBS" evidence="6">
    <location>
        <begin position="281"/>
        <end position="342"/>
    </location>
</feature>
<dbReference type="InterPro" id="IPR035965">
    <property type="entry name" value="PAS-like_dom_sf"/>
</dbReference>
<dbReference type="InterPro" id="IPR043128">
    <property type="entry name" value="Rev_trsase/Diguanyl_cyclase"/>
</dbReference>
<dbReference type="InterPro" id="IPR013767">
    <property type="entry name" value="PAS_fold"/>
</dbReference>
<keyword evidence="8" id="KW-1185">Reference proteome</keyword>
<dbReference type="PROSITE" id="PS50113">
    <property type="entry name" value="PAC"/>
    <property type="match status" value="1"/>
</dbReference>
<dbReference type="InterPro" id="IPR052155">
    <property type="entry name" value="Biofilm_reg_signaling"/>
</dbReference>
<evidence type="ECO:0000259" key="5">
    <source>
        <dbReference type="PROSITE" id="PS50887"/>
    </source>
</evidence>
<evidence type="ECO:0000259" key="4">
    <source>
        <dbReference type="PROSITE" id="PS50883"/>
    </source>
</evidence>
<dbReference type="Pfam" id="PF00563">
    <property type="entry name" value="EAL"/>
    <property type="match status" value="2"/>
</dbReference>
<dbReference type="Gene3D" id="3.30.70.270">
    <property type="match status" value="1"/>
</dbReference>
<dbReference type="InterPro" id="IPR029787">
    <property type="entry name" value="Nucleotide_cyclase"/>
</dbReference>
<dbReference type="InterPro" id="IPR035919">
    <property type="entry name" value="EAL_sf"/>
</dbReference>
<proteinExistence type="predicted"/>
<dbReference type="InterPro" id="IPR001633">
    <property type="entry name" value="EAL_dom"/>
</dbReference>
<feature type="domain" description="PAS" evidence="2">
    <location>
        <begin position="381"/>
        <end position="457"/>
    </location>
</feature>
<dbReference type="InterPro" id="IPR000160">
    <property type="entry name" value="GGDEF_dom"/>
</dbReference>
<dbReference type="CDD" id="cd17774">
    <property type="entry name" value="CBS_two-component_sensor_histidine_kinase_repeat2"/>
    <property type="match status" value="1"/>
</dbReference>
<dbReference type="CDD" id="cd01949">
    <property type="entry name" value="GGDEF"/>
    <property type="match status" value="1"/>
</dbReference>
<dbReference type="InterPro" id="IPR001610">
    <property type="entry name" value="PAC"/>
</dbReference>
<keyword evidence="7" id="KW-0378">Hydrolase</keyword>
<dbReference type="CDD" id="cd01948">
    <property type="entry name" value="EAL"/>
    <property type="match status" value="1"/>
</dbReference>
<dbReference type="Gene3D" id="3.30.450.20">
    <property type="entry name" value="PAS domain"/>
    <property type="match status" value="2"/>
</dbReference>
<feature type="domain" description="PAC" evidence="3">
    <location>
        <begin position="458"/>
        <end position="512"/>
    </location>
</feature>
<feature type="domain" description="GGDEF" evidence="5">
    <location>
        <begin position="675"/>
        <end position="808"/>
    </location>
</feature>
<dbReference type="SUPFAM" id="SSF55785">
    <property type="entry name" value="PYP-like sensor domain (PAS domain)"/>
    <property type="match status" value="2"/>
</dbReference>
<dbReference type="InterPro" id="IPR046342">
    <property type="entry name" value="CBS_dom_sf"/>
</dbReference>
<accession>A0ABX2CVF5</accession>
<dbReference type="EMBL" id="SRRZ01000028">
    <property type="protein sequence ID" value="NQE34251.1"/>
    <property type="molecule type" value="Genomic_DNA"/>
</dbReference>
<dbReference type="PROSITE" id="PS50112">
    <property type="entry name" value="PAS"/>
    <property type="match status" value="2"/>
</dbReference>
<evidence type="ECO:0000313" key="7">
    <source>
        <dbReference type="EMBL" id="NQE34251.1"/>
    </source>
</evidence>
<name>A0ABX2CVF5_9CYAN</name>
<dbReference type="PROSITE" id="PS50883">
    <property type="entry name" value="EAL"/>
    <property type="match status" value="1"/>
</dbReference>
<dbReference type="SUPFAM" id="SSF55073">
    <property type="entry name" value="Nucleotide cyclase"/>
    <property type="match status" value="1"/>
</dbReference>
<feature type="domain" description="PAS" evidence="2">
    <location>
        <begin position="513"/>
        <end position="586"/>
    </location>
</feature>
<dbReference type="Pfam" id="PF00571">
    <property type="entry name" value="CBS"/>
    <property type="match status" value="3"/>
</dbReference>
<dbReference type="Pfam" id="PF13426">
    <property type="entry name" value="PAS_9"/>
    <property type="match status" value="1"/>
</dbReference>
<dbReference type="PROSITE" id="PS51371">
    <property type="entry name" value="CBS"/>
    <property type="match status" value="3"/>
</dbReference>
<evidence type="ECO:0000313" key="8">
    <source>
        <dbReference type="Proteomes" id="UP000702425"/>
    </source>
</evidence>
<organism evidence="7 8">
    <name type="scientific">Microcoleus asticus IPMA8</name>
    <dbReference type="NCBI Taxonomy" id="2563858"/>
    <lineage>
        <taxon>Bacteria</taxon>
        <taxon>Bacillati</taxon>
        <taxon>Cyanobacteriota</taxon>
        <taxon>Cyanophyceae</taxon>
        <taxon>Oscillatoriophycideae</taxon>
        <taxon>Oscillatoriales</taxon>
        <taxon>Microcoleaceae</taxon>
        <taxon>Microcoleus</taxon>
        <taxon>Microcoleus asticus</taxon>
    </lineage>
</organism>
<dbReference type="GO" id="GO:0071111">
    <property type="term" value="F:cyclic-guanylate-specific phosphodiesterase activity"/>
    <property type="evidence" value="ECO:0007669"/>
    <property type="project" value="UniProtKB-EC"/>
</dbReference>
<dbReference type="InterPro" id="IPR000644">
    <property type="entry name" value="CBS_dom"/>
</dbReference>
<dbReference type="InterPro" id="IPR000700">
    <property type="entry name" value="PAS-assoc_C"/>
</dbReference>
<sequence length="1121" mass="124546">MSQNQRDRKTKLNMLKNDSSKYLPTLDQVIDPYPLTVTPDTPLAEVITLMGQWRGSCSLNADIPPSDIYQQLTEIVNAPTSSAFRDATGICVFVVEKSLEKLSSHSAQNYQLQGIFTERDLVDLIASGKNLKGVTIAEVMRQPAATLTKSETQDIFSALILLRQRKINHLPILDSEGQLLGVITPESIRQAMLQPGNILKMRSVKEVMTAQVIQAPRSASVMTLAELMAQHRVSCVVITESTELSMNLPFPIPVGIVTERDIVEFQALDIDLSQTIAQTVMSTPLFSLKQEDSLWVAHLEMQQRLVRRLVVTGERGELLGIVTQSNLLRVLDPMEMSGAIDVLHDSVVEQTSELQKAIASLSLTNATLESEIATRVRAEVRLQLLESAVVNANDAIVIMDAGHSDISDPSIIYANEAFTQMTGYLPEEIIGQTPSCLRGPNSDPTQVAKIRRAFSRREPLRVELINYRKDGSTYWVELNSVPIADTSGNVTHWVSVQRDISDRKRMEQAFFEEKELAQVTLQSIGDAVIATDAYGCISTLNPVAEKLTGWSTWEAKGLPLDSVLRIVDETTRLPAENIAEIALCEGRIVDQRHNSLLIARNNQEFAIDHCVAPIHASSGKIVGAVVVFRDVTQVRTQARQLTWQATHDPLTQLVNRREFEYQLEQALHSAQGYGHEHVMLYLDLDRFKIVNDTSGHAAGDELLRQVSQLFKGKIRQTDILARLGGDEFAVLLYYSPLERGLDVAESLLRSIQGFRFGWQDKTFLIGVSIGLVTINPKTVSTSAVLSAADMACYAAKNKGRNRVQVYQAGDRELIKQHGETEWVVQINQALEENRFCLYSQPIVHLLNSPTTGTHCEILLRLQLETGQLVSPMAFIPAAERYNLMHAIDCWVIRTLFSNLSKIFTANLFVQNPGVDSDKIVTFPACSLLSNPKFSFGKYPSLYSINLSGDSLNEEKFIEFIQEQFSIHQIPPEIICFEITETVAIANLSKAASLIWQLKELGCQFALDDFGSGMSSFAYLKSLPVDYLKIDGNFIKNIADNPIDIAMVEAITKIAHVMGIKTIAEYVESKIIMEKLNELGVDYAQGYYLGKPQPCNFISPSLEEVLGDLTVSSLAFEAKLAS</sequence>